<dbReference type="PANTHER" id="PTHR23501">
    <property type="entry name" value="MAJOR FACILITATOR SUPERFAMILY"/>
    <property type="match status" value="1"/>
</dbReference>
<feature type="compositionally biased region" description="Basic and acidic residues" evidence="8">
    <location>
        <begin position="1"/>
        <end position="31"/>
    </location>
</feature>
<name>A0A642VD47_9ASCO</name>
<comment type="subcellular location">
    <subcellularLocation>
        <location evidence="1">Membrane</location>
        <topology evidence="1">Multi-pass membrane protein</topology>
    </subcellularLocation>
</comment>
<feature type="region of interest" description="Disordered" evidence="8">
    <location>
        <begin position="1"/>
        <end position="38"/>
    </location>
</feature>
<comment type="caution">
    <text evidence="10">The sequence shown here is derived from an EMBL/GenBank/DDBJ whole genome shotgun (WGS) entry which is preliminary data.</text>
</comment>
<feature type="transmembrane region" description="Helical" evidence="9">
    <location>
        <begin position="435"/>
        <end position="457"/>
    </location>
</feature>
<evidence type="ECO:0000256" key="7">
    <source>
        <dbReference type="ARBA" id="ARBA00023136"/>
    </source>
</evidence>
<feature type="transmembrane region" description="Helical" evidence="9">
    <location>
        <begin position="303"/>
        <end position="323"/>
    </location>
</feature>
<proteinExistence type="inferred from homology"/>
<dbReference type="Gene3D" id="1.20.1250.20">
    <property type="entry name" value="MFS general substrate transporter like domains"/>
    <property type="match status" value="2"/>
</dbReference>
<protein>
    <recommendedName>
        <fullName evidence="12">Major facilitator superfamily (MFS) profile domain-containing protein</fullName>
    </recommendedName>
</protein>
<feature type="transmembrane region" description="Helical" evidence="9">
    <location>
        <begin position="182"/>
        <end position="205"/>
    </location>
</feature>
<evidence type="ECO:0008006" key="12">
    <source>
        <dbReference type="Google" id="ProtNLM"/>
    </source>
</evidence>
<dbReference type="VEuPathDB" id="FungiDB:TRICI_000542"/>
<organism evidence="10 11">
    <name type="scientific">Trichomonascus ciferrii</name>
    <dbReference type="NCBI Taxonomy" id="44093"/>
    <lineage>
        <taxon>Eukaryota</taxon>
        <taxon>Fungi</taxon>
        <taxon>Dikarya</taxon>
        <taxon>Ascomycota</taxon>
        <taxon>Saccharomycotina</taxon>
        <taxon>Dipodascomycetes</taxon>
        <taxon>Dipodascales</taxon>
        <taxon>Trichomonascaceae</taxon>
        <taxon>Trichomonascus</taxon>
        <taxon>Trichomonascus ciferrii complex</taxon>
    </lineage>
</organism>
<keyword evidence="6" id="KW-0406">Ion transport</keyword>
<gene>
    <name evidence="10" type="ORF">TRICI_000542</name>
</gene>
<dbReference type="GO" id="GO:0006811">
    <property type="term" value="P:monoatomic ion transport"/>
    <property type="evidence" value="ECO:0007669"/>
    <property type="project" value="UniProtKB-KW"/>
</dbReference>
<evidence type="ECO:0000256" key="5">
    <source>
        <dbReference type="ARBA" id="ARBA00022989"/>
    </source>
</evidence>
<feature type="transmembrane region" description="Helical" evidence="9">
    <location>
        <begin position="217"/>
        <end position="238"/>
    </location>
</feature>
<keyword evidence="4 9" id="KW-0812">Transmembrane</keyword>
<feature type="transmembrane region" description="Helical" evidence="9">
    <location>
        <begin position="469"/>
        <end position="493"/>
    </location>
</feature>
<keyword evidence="7 9" id="KW-0472">Membrane</keyword>
<dbReference type="OrthoDB" id="4078873at2759"/>
<keyword evidence="5 9" id="KW-1133">Transmembrane helix</keyword>
<dbReference type="FunFam" id="1.20.1250.20:FF:000197">
    <property type="entry name" value="Siderophore iron transporter 1"/>
    <property type="match status" value="1"/>
</dbReference>
<dbReference type="PANTHER" id="PTHR23501:SF58">
    <property type="entry name" value="LOW AFFINITY HEME TRANSPORTER STR3"/>
    <property type="match status" value="1"/>
</dbReference>
<dbReference type="InterPro" id="IPR011701">
    <property type="entry name" value="MFS"/>
</dbReference>
<dbReference type="EMBL" id="SWFS01000047">
    <property type="protein sequence ID" value="KAA8917310.1"/>
    <property type="molecule type" value="Genomic_DNA"/>
</dbReference>
<comment type="similarity">
    <text evidence="2">Belongs to the major facilitator superfamily.</text>
</comment>
<dbReference type="Pfam" id="PF07690">
    <property type="entry name" value="MFS_1"/>
    <property type="match status" value="1"/>
</dbReference>
<dbReference type="InterPro" id="IPR036259">
    <property type="entry name" value="MFS_trans_sf"/>
</dbReference>
<dbReference type="SUPFAM" id="SSF103473">
    <property type="entry name" value="MFS general substrate transporter"/>
    <property type="match status" value="1"/>
</dbReference>
<evidence type="ECO:0000256" key="6">
    <source>
        <dbReference type="ARBA" id="ARBA00023065"/>
    </source>
</evidence>
<feature type="transmembrane region" description="Helical" evidence="9">
    <location>
        <begin position="545"/>
        <end position="565"/>
    </location>
</feature>
<evidence type="ECO:0000256" key="3">
    <source>
        <dbReference type="ARBA" id="ARBA00022448"/>
    </source>
</evidence>
<reference evidence="10" key="1">
    <citation type="journal article" date="2019" name="G3 (Bethesda)">
        <title>Genome Assemblies of Two Rare Opportunistic Yeast Pathogens: Diutina rugosa (syn. Candida rugosa) and Trichomonascus ciferrii (syn. Candida ciferrii).</title>
        <authorList>
            <person name="Mixao V."/>
            <person name="Saus E."/>
            <person name="Hansen A.P."/>
            <person name="Lass-Florl C."/>
            <person name="Gabaldon T."/>
        </authorList>
    </citation>
    <scope>NUCLEOTIDE SEQUENCE</scope>
    <source>
        <strain evidence="10">CBS 4856</strain>
    </source>
</reference>
<evidence type="ECO:0000313" key="11">
    <source>
        <dbReference type="Proteomes" id="UP000761534"/>
    </source>
</evidence>
<feature type="transmembrane region" description="Helical" evidence="9">
    <location>
        <begin position="58"/>
        <end position="76"/>
    </location>
</feature>
<evidence type="ECO:0000256" key="4">
    <source>
        <dbReference type="ARBA" id="ARBA00022692"/>
    </source>
</evidence>
<dbReference type="GO" id="GO:0022857">
    <property type="term" value="F:transmembrane transporter activity"/>
    <property type="evidence" value="ECO:0007669"/>
    <property type="project" value="InterPro"/>
</dbReference>
<evidence type="ECO:0000313" key="10">
    <source>
        <dbReference type="EMBL" id="KAA8917310.1"/>
    </source>
</evidence>
<evidence type="ECO:0000256" key="8">
    <source>
        <dbReference type="SAM" id="MobiDB-lite"/>
    </source>
</evidence>
<dbReference type="AlphaFoldDB" id="A0A642VD47"/>
<evidence type="ECO:0000256" key="1">
    <source>
        <dbReference type="ARBA" id="ARBA00004141"/>
    </source>
</evidence>
<feature type="transmembrane region" description="Helical" evidence="9">
    <location>
        <begin position="127"/>
        <end position="143"/>
    </location>
</feature>
<accession>A0A642VD47</accession>
<dbReference type="Proteomes" id="UP000761534">
    <property type="component" value="Unassembled WGS sequence"/>
</dbReference>
<sequence length="615" mass="68463">MSRQEREEPTSEADVIERQPTRQSHDSDEKPQIQQSSRGVVRIEAVKLTMDNQKHGKLVLYLFGLSILICAWAYSLDSSTTSNYDPYATSSFGKHSMISTLSIATKIISAVGRPILAKISDVSSRPATYVLVIAFYTVGYIIVASCTTISAFIVGQALVAVGSAGLDLLNDIIVGDLTPLKWRGFVSSLLSTPFIINTWFSGLIVQDLLDSNWRWGYGMFAIIMPVVLSPAILIMFWLQRRAAKLHIIETETAEKPSIQKRLWDTLIEVDALGLIIMGFGWSLLLLPFSLYPYADKGWKNPSLIAMMVLGGVFLIFYVVYEVFIAPFPSAPRRVVLNKTFVMSVIIDFIYMMAGNLRSLYLSSYVWIVKDWSAQEWTYFNNTLTLTLCVFGVVAGAIQRLTHRYKYLQICGLVIKIIGMGTMIDTNGFCRNNTQALVWQQLLVGIGGSFSVVGSRVASQASVPHQDLAIVISLLSLWSSIGSAVGSAVAAPIWSSKMPAQLRKYLPDSVSDAQVMKFFGNIKAIRQYDYDSEIRQGAITAYSKTMWYLFVPGLSICFVPLICACFQTNFFLGDTQNAVDEAAQAEKQQRPDTSNLSWKDKLANFYNQPLSGRRTD</sequence>
<evidence type="ECO:0000256" key="2">
    <source>
        <dbReference type="ARBA" id="ARBA00008335"/>
    </source>
</evidence>
<evidence type="ECO:0000256" key="9">
    <source>
        <dbReference type="SAM" id="Phobius"/>
    </source>
</evidence>
<keyword evidence="11" id="KW-1185">Reference proteome</keyword>
<dbReference type="GO" id="GO:0005886">
    <property type="term" value="C:plasma membrane"/>
    <property type="evidence" value="ECO:0007669"/>
    <property type="project" value="TreeGrafter"/>
</dbReference>
<feature type="transmembrane region" description="Helical" evidence="9">
    <location>
        <begin position="376"/>
        <end position="397"/>
    </location>
</feature>
<feature type="transmembrane region" description="Helical" evidence="9">
    <location>
        <begin position="335"/>
        <end position="356"/>
    </location>
</feature>
<feature type="transmembrane region" description="Helical" evidence="9">
    <location>
        <begin position="269"/>
        <end position="291"/>
    </location>
</feature>
<keyword evidence="3" id="KW-0813">Transport</keyword>